<name>A0AA86RWV0_9FABA</name>
<protein>
    <submittedName>
        <fullName evidence="2">Uncharacterized protein</fullName>
    </submittedName>
</protein>
<reference evidence="2" key="1">
    <citation type="submission" date="2023-10" db="EMBL/GenBank/DDBJ databases">
        <authorList>
            <person name="Domelevo Entfellner J.-B."/>
        </authorList>
    </citation>
    <scope>NUCLEOTIDE SEQUENCE</scope>
</reference>
<evidence type="ECO:0000256" key="1">
    <source>
        <dbReference type="SAM" id="SignalP"/>
    </source>
</evidence>
<dbReference type="Proteomes" id="UP001189624">
    <property type="component" value="Chromosome 2"/>
</dbReference>
<keyword evidence="1" id="KW-0732">Signal</keyword>
<dbReference type="EMBL" id="OY731399">
    <property type="protein sequence ID" value="CAJ1932767.1"/>
    <property type="molecule type" value="Genomic_DNA"/>
</dbReference>
<accession>A0AA86RWV0</accession>
<dbReference type="AlphaFoldDB" id="A0AA86RWV0"/>
<proteinExistence type="predicted"/>
<evidence type="ECO:0000313" key="2">
    <source>
        <dbReference type="EMBL" id="CAJ1932767.1"/>
    </source>
</evidence>
<sequence>MVSKALLVLLLLSASVLLLSAEVAPKDADKKFDKNEVFVLRFEDNNNLDRNGVDDMKYDEGWWRGYDGWRRGYGGWRRVMEDGGVDGTAPMVVVVGITTETCVQGAAIILVNMLMLTLKLSLATKQDLCAENGSCNLYK</sequence>
<organism evidence="2 3">
    <name type="scientific">Sphenostylis stenocarpa</name>
    <dbReference type="NCBI Taxonomy" id="92480"/>
    <lineage>
        <taxon>Eukaryota</taxon>
        <taxon>Viridiplantae</taxon>
        <taxon>Streptophyta</taxon>
        <taxon>Embryophyta</taxon>
        <taxon>Tracheophyta</taxon>
        <taxon>Spermatophyta</taxon>
        <taxon>Magnoliopsida</taxon>
        <taxon>eudicotyledons</taxon>
        <taxon>Gunneridae</taxon>
        <taxon>Pentapetalae</taxon>
        <taxon>rosids</taxon>
        <taxon>fabids</taxon>
        <taxon>Fabales</taxon>
        <taxon>Fabaceae</taxon>
        <taxon>Papilionoideae</taxon>
        <taxon>50 kb inversion clade</taxon>
        <taxon>NPAAA clade</taxon>
        <taxon>indigoferoid/millettioid clade</taxon>
        <taxon>Phaseoleae</taxon>
        <taxon>Sphenostylis</taxon>
    </lineage>
</organism>
<dbReference type="Gramene" id="rna-AYBTSS11_LOCUS5982">
    <property type="protein sequence ID" value="CAJ1932767.1"/>
    <property type="gene ID" value="gene-AYBTSS11_LOCUS5982"/>
</dbReference>
<feature type="signal peptide" evidence="1">
    <location>
        <begin position="1"/>
        <end position="21"/>
    </location>
</feature>
<gene>
    <name evidence="2" type="ORF">AYBTSS11_LOCUS5982</name>
</gene>
<feature type="chain" id="PRO_5041738723" evidence="1">
    <location>
        <begin position="22"/>
        <end position="139"/>
    </location>
</feature>
<keyword evidence="3" id="KW-1185">Reference proteome</keyword>
<evidence type="ECO:0000313" key="3">
    <source>
        <dbReference type="Proteomes" id="UP001189624"/>
    </source>
</evidence>